<accession>A0A449ISK7</accession>
<keyword evidence="2" id="KW-0012">Acyltransferase</keyword>
<dbReference type="AlphaFoldDB" id="A0A449ISK7"/>
<dbReference type="PANTHER" id="PTHR43877:SF2">
    <property type="entry name" value="AMINOALKYLPHOSPHONATE N-ACETYLTRANSFERASE-RELATED"/>
    <property type="match status" value="1"/>
</dbReference>
<dbReference type="Gene3D" id="3.40.630.30">
    <property type="match status" value="1"/>
</dbReference>
<dbReference type="GeneID" id="89544911"/>
<organism evidence="4 5">
    <name type="scientific">Pseudomonas fragi</name>
    <dbReference type="NCBI Taxonomy" id="296"/>
    <lineage>
        <taxon>Bacteria</taxon>
        <taxon>Pseudomonadati</taxon>
        <taxon>Pseudomonadota</taxon>
        <taxon>Gammaproteobacteria</taxon>
        <taxon>Pseudomonadales</taxon>
        <taxon>Pseudomonadaceae</taxon>
        <taxon>Pseudomonas</taxon>
    </lineage>
</organism>
<evidence type="ECO:0000313" key="4">
    <source>
        <dbReference type="EMBL" id="VFB22400.1"/>
    </source>
</evidence>
<evidence type="ECO:0000256" key="2">
    <source>
        <dbReference type="ARBA" id="ARBA00023315"/>
    </source>
</evidence>
<dbReference type="CDD" id="cd04301">
    <property type="entry name" value="NAT_SF"/>
    <property type="match status" value="1"/>
</dbReference>
<gene>
    <name evidence="4" type="ORF">NCTC10754_05090</name>
</gene>
<dbReference type="InterPro" id="IPR050832">
    <property type="entry name" value="Bact_Acetyltransf"/>
</dbReference>
<dbReference type="SUPFAM" id="SSF55729">
    <property type="entry name" value="Acyl-CoA N-acyltransferases (Nat)"/>
    <property type="match status" value="1"/>
</dbReference>
<protein>
    <submittedName>
        <fullName evidence="4">Phosphotransferase</fullName>
    </submittedName>
</protein>
<proteinExistence type="predicted"/>
<keyword evidence="1 4" id="KW-0808">Transferase</keyword>
<dbReference type="InterPro" id="IPR000182">
    <property type="entry name" value="GNAT_dom"/>
</dbReference>
<evidence type="ECO:0000259" key="3">
    <source>
        <dbReference type="PROSITE" id="PS51186"/>
    </source>
</evidence>
<reference evidence="4 5" key="1">
    <citation type="submission" date="2019-02" db="EMBL/GenBank/DDBJ databases">
        <authorList>
            <consortium name="Pathogen Informatics"/>
        </authorList>
    </citation>
    <scope>NUCLEOTIDE SEQUENCE [LARGE SCALE GENOMIC DNA]</scope>
    <source>
        <strain evidence="4 5">3012STDY7103891</strain>
    </source>
</reference>
<dbReference type="RefSeq" id="WP_133145164.1">
    <property type="nucleotide sequence ID" value="NZ_CAACYJ010000040.1"/>
</dbReference>
<sequence>MNIAIRLANQADIPTIFVIRTRVRENPLSHQQLTEMGITPDAIGQAMEAAPCIWVAEVEGVTVGFAMADAEDGCVFAAFVLAEFEGLGLGRRLMAKAEAFLFQHHPTIWLETAENSRASGFYRHLGWQAVANLPDGDVRFEKSRT</sequence>
<dbReference type="InterPro" id="IPR016181">
    <property type="entry name" value="Acyl_CoA_acyltransferase"/>
</dbReference>
<feature type="domain" description="N-acetyltransferase" evidence="3">
    <location>
        <begin position="3"/>
        <end position="145"/>
    </location>
</feature>
<dbReference type="Proteomes" id="UP000330809">
    <property type="component" value="Unassembled WGS sequence"/>
</dbReference>
<dbReference type="EMBL" id="CAACYJ010000040">
    <property type="protein sequence ID" value="VFB22400.1"/>
    <property type="molecule type" value="Genomic_DNA"/>
</dbReference>
<evidence type="ECO:0000313" key="5">
    <source>
        <dbReference type="Proteomes" id="UP000330809"/>
    </source>
</evidence>
<dbReference type="PROSITE" id="PS51186">
    <property type="entry name" value="GNAT"/>
    <property type="match status" value="1"/>
</dbReference>
<dbReference type="PANTHER" id="PTHR43877">
    <property type="entry name" value="AMINOALKYLPHOSPHONATE N-ACETYLTRANSFERASE-RELATED-RELATED"/>
    <property type="match status" value="1"/>
</dbReference>
<name>A0A449ISK7_PSEFR</name>
<dbReference type="Pfam" id="PF00583">
    <property type="entry name" value="Acetyltransf_1"/>
    <property type="match status" value="1"/>
</dbReference>
<evidence type="ECO:0000256" key="1">
    <source>
        <dbReference type="ARBA" id="ARBA00022679"/>
    </source>
</evidence>
<dbReference type="GO" id="GO:0016747">
    <property type="term" value="F:acyltransferase activity, transferring groups other than amino-acyl groups"/>
    <property type="evidence" value="ECO:0007669"/>
    <property type="project" value="InterPro"/>
</dbReference>